<feature type="binding site" evidence="1">
    <location>
        <position position="205"/>
    </location>
    <ligand>
        <name>a divalent metal cation</name>
        <dbReference type="ChEBI" id="CHEBI:60240"/>
        <label>1</label>
    </ligand>
</feature>
<dbReference type="EMBL" id="CR522870">
    <property type="protein sequence ID" value="CAG34865.1"/>
    <property type="molecule type" value="Genomic_DNA"/>
</dbReference>
<dbReference type="Pfam" id="PF01026">
    <property type="entry name" value="TatD_DNase"/>
    <property type="match status" value="1"/>
</dbReference>
<gene>
    <name evidence="2" type="ordered locus">DP0136</name>
</gene>
<feature type="binding site" evidence="1">
    <location>
        <position position="13"/>
    </location>
    <ligand>
        <name>a divalent metal cation</name>
        <dbReference type="ChEBI" id="CHEBI:60240"/>
        <label>1</label>
    </ligand>
</feature>
<accession>Q6AS10</accession>
<feature type="binding site" evidence="1">
    <location>
        <position position="95"/>
    </location>
    <ligand>
        <name>a divalent metal cation</name>
        <dbReference type="ChEBI" id="CHEBI:60240"/>
        <label>1</label>
    </ligand>
</feature>
<dbReference type="HOGENOM" id="CLU_031506_0_0_7"/>
<dbReference type="SUPFAM" id="SSF51556">
    <property type="entry name" value="Metallo-dependent hydrolases"/>
    <property type="match status" value="1"/>
</dbReference>
<feature type="binding site" evidence="1">
    <location>
        <position position="130"/>
    </location>
    <ligand>
        <name>a divalent metal cation</name>
        <dbReference type="ChEBI" id="CHEBI:60240"/>
        <label>2</label>
    </ligand>
</feature>
<dbReference type="AlphaFoldDB" id="Q6AS10"/>
<evidence type="ECO:0000313" key="2">
    <source>
        <dbReference type="EMBL" id="CAG34865.1"/>
    </source>
</evidence>
<dbReference type="GO" id="GO:0046872">
    <property type="term" value="F:metal ion binding"/>
    <property type="evidence" value="ECO:0007669"/>
    <property type="project" value="UniProtKB-KW"/>
</dbReference>
<dbReference type="STRING" id="177439.DP0136"/>
<evidence type="ECO:0000256" key="1">
    <source>
        <dbReference type="PIRSR" id="PIRSR005902-1"/>
    </source>
</evidence>
<reference evidence="3" key="1">
    <citation type="journal article" date="2004" name="Environ. Microbiol.">
        <title>The genome of Desulfotalea psychrophila, a sulfate-reducing bacterium from permanently cold Arctic sediments.</title>
        <authorList>
            <person name="Rabus R."/>
            <person name="Ruepp A."/>
            <person name="Frickey T."/>
            <person name="Rattei T."/>
            <person name="Fartmann B."/>
            <person name="Stark M."/>
            <person name="Bauer M."/>
            <person name="Zibat A."/>
            <person name="Lombardot T."/>
            <person name="Becker I."/>
            <person name="Amann J."/>
            <person name="Gellner K."/>
            <person name="Teeling H."/>
            <person name="Leuschner W.D."/>
            <person name="Gloeckner F.-O."/>
            <person name="Lupas A.N."/>
            <person name="Amann R."/>
            <person name="Klenk H.-P."/>
        </authorList>
    </citation>
    <scope>NUCLEOTIDE SEQUENCE [LARGE SCALE GENOMIC DNA]</scope>
    <source>
        <strain evidence="3">DSM 12343 / LSv54</strain>
    </source>
</reference>
<organism evidence="2 3">
    <name type="scientific">Desulfotalea psychrophila (strain LSv54 / DSM 12343)</name>
    <dbReference type="NCBI Taxonomy" id="177439"/>
    <lineage>
        <taxon>Bacteria</taxon>
        <taxon>Pseudomonadati</taxon>
        <taxon>Thermodesulfobacteriota</taxon>
        <taxon>Desulfobulbia</taxon>
        <taxon>Desulfobulbales</taxon>
        <taxon>Desulfocapsaceae</taxon>
        <taxon>Desulfotalea</taxon>
    </lineage>
</organism>
<dbReference type="eggNOG" id="COG0084">
    <property type="taxonomic scope" value="Bacteria"/>
</dbReference>
<evidence type="ECO:0000313" key="3">
    <source>
        <dbReference type="Proteomes" id="UP000000602"/>
    </source>
</evidence>
<feature type="binding site" evidence="1">
    <location>
        <position position="157"/>
    </location>
    <ligand>
        <name>a divalent metal cation</name>
        <dbReference type="ChEBI" id="CHEBI:60240"/>
        <label>2</label>
    </ligand>
</feature>
<dbReference type="PANTHER" id="PTHR46124:SF3">
    <property type="entry name" value="HYDROLASE"/>
    <property type="match status" value="1"/>
</dbReference>
<dbReference type="GO" id="GO:0016788">
    <property type="term" value="F:hydrolase activity, acting on ester bonds"/>
    <property type="evidence" value="ECO:0007669"/>
    <property type="project" value="InterPro"/>
</dbReference>
<sequence>MSHSTDFQDSHLHLSHLSQEDIDNIVSKALNLNIQRLFANTAEEEEWAGAIQAGKRWQAVTPFLGIHPWYAAHATPGWQERLERISRETGCAIGEIGLDKKCRTETETQESVFKDQLEIAYRHGRPISIHCLGRWERTINMLQDARGQKQGTPLLFHSYSGSVETMQRLIRLGASISFSLQNLNQKKSFEVMLQTPLEHILLETDLSYQVQDKATKQKATIEHIILLYEKVAKARHISVKELCEQTWKNGSIFTIKGTNRRKKSGKTGST</sequence>
<keyword evidence="1" id="KW-0479">Metal-binding</keyword>
<dbReference type="KEGG" id="dps:DP0136"/>
<dbReference type="GO" id="GO:0005829">
    <property type="term" value="C:cytosol"/>
    <property type="evidence" value="ECO:0007669"/>
    <property type="project" value="TreeGrafter"/>
</dbReference>
<dbReference type="OrthoDB" id="9810005at2"/>
<feature type="binding site" evidence="1">
    <location>
        <position position="11"/>
    </location>
    <ligand>
        <name>a divalent metal cation</name>
        <dbReference type="ChEBI" id="CHEBI:60240"/>
        <label>1</label>
    </ligand>
</feature>
<dbReference type="CDD" id="cd01310">
    <property type="entry name" value="TatD_DNAse"/>
    <property type="match status" value="1"/>
</dbReference>
<dbReference type="Proteomes" id="UP000000602">
    <property type="component" value="Chromosome"/>
</dbReference>
<protein>
    <submittedName>
        <fullName evidence="2">Uncharacterized protein</fullName>
    </submittedName>
</protein>
<dbReference type="Gene3D" id="3.20.20.140">
    <property type="entry name" value="Metal-dependent hydrolases"/>
    <property type="match status" value="1"/>
</dbReference>
<proteinExistence type="predicted"/>
<dbReference type="PIRSF" id="PIRSF005902">
    <property type="entry name" value="DNase_TatD"/>
    <property type="match status" value="1"/>
</dbReference>
<keyword evidence="3" id="KW-1185">Reference proteome</keyword>
<dbReference type="PANTHER" id="PTHR46124">
    <property type="entry name" value="D-AMINOACYL-TRNA DEACYLASE"/>
    <property type="match status" value="1"/>
</dbReference>
<name>Q6AS10_DESPS</name>
<dbReference type="RefSeq" id="WP_011187381.1">
    <property type="nucleotide sequence ID" value="NC_006138.1"/>
</dbReference>
<dbReference type="InterPro" id="IPR001130">
    <property type="entry name" value="TatD-like"/>
</dbReference>
<dbReference type="InterPro" id="IPR032466">
    <property type="entry name" value="Metal_Hydrolase"/>
</dbReference>